<keyword evidence="1" id="KW-0962">Peroxisome biogenesis</keyword>
<evidence type="ECO:0000313" key="7">
    <source>
        <dbReference type="Proteomes" id="UP000001449"/>
    </source>
</evidence>
<keyword evidence="2" id="KW-0472">Membrane</keyword>
<dbReference type="PaxDb" id="35128-Thaps25552"/>
<dbReference type="InterPro" id="IPR008733">
    <property type="entry name" value="PEX11"/>
</dbReference>
<accession>B8LDU7</accession>
<dbReference type="RefSeq" id="XP_002297219.1">
    <property type="nucleotide sequence ID" value="XM_002297183.1"/>
</dbReference>
<organism evidence="6 7">
    <name type="scientific">Thalassiosira pseudonana</name>
    <name type="common">Marine diatom</name>
    <name type="synonym">Cyclotella nana</name>
    <dbReference type="NCBI Taxonomy" id="35128"/>
    <lineage>
        <taxon>Eukaryota</taxon>
        <taxon>Sar</taxon>
        <taxon>Stramenopiles</taxon>
        <taxon>Ochrophyta</taxon>
        <taxon>Bacillariophyta</taxon>
        <taxon>Coscinodiscophyceae</taxon>
        <taxon>Thalassiosirophycidae</taxon>
        <taxon>Thalassiosirales</taxon>
        <taxon>Thalassiosiraceae</taxon>
        <taxon>Thalassiosira</taxon>
    </lineage>
</organism>
<feature type="compositionally biased region" description="Acidic residues" evidence="5">
    <location>
        <begin position="223"/>
        <end position="248"/>
    </location>
</feature>
<gene>
    <name evidence="6" type="ORF">THAPSDRAFT_25552</name>
</gene>
<dbReference type="PANTHER" id="PTHR12652">
    <property type="entry name" value="PEROXISOMAL BIOGENESIS FACTOR 11"/>
    <property type="match status" value="1"/>
</dbReference>
<dbReference type="Proteomes" id="UP000001449">
    <property type="component" value="Unassembled WGS sequence"/>
</dbReference>
<evidence type="ECO:0000256" key="1">
    <source>
        <dbReference type="ARBA" id="ARBA00022593"/>
    </source>
</evidence>
<evidence type="ECO:0000313" key="6">
    <source>
        <dbReference type="EMBL" id="EED86544.1"/>
    </source>
</evidence>
<name>B8LDU7_THAPS</name>
<dbReference type="GO" id="GO:0005778">
    <property type="term" value="C:peroxisomal membrane"/>
    <property type="evidence" value="ECO:0000318"/>
    <property type="project" value="GO_Central"/>
</dbReference>
<dbReference type="KEGG" id="tps:THAPSDRAFT_25552"/>
<dbReference type="HOGENOM" id="CLU_504834_0_0_1"/>
<evidence type="ECO:0000256" key="3">
    <source>
        <dbReference type="ARBA" id="ARBA00023140"/>
    </source>
</evidence>
<dbReference type="PANTHER" id="PTHR12652:SF50">
    <property type="entry name" value="PEROXIN 11"/>
    <property type="match status" value="1"/>
</dbReference>
<feature type="compositionally biased region" description="Low complexity" evidence="5">
    <location>
        <begin position="282"/>
        <end position="301"/>
    </location>
</feature>
<dbReference type="AlphaFoldDB" id="B8LDU7"/>
<dbReference type="GO" id="GO:0016559">
    <property type="term" value="P:peroxisome fission"/>
    <property type="evidence" value="ECO:0000318"/>
    <property type="project" value="GO_Central"/>
</dbReference>
<evidence type="ECO:0000256" key="5">
    <source>
        <dbReference type="SAM" id="MobiDB-lite"/>
    </source>
</evidence>
<dbReference type="InParanoid" id="B8LDU7"/>
<dbReference type="GeneID" id="7451846"/>
<feature type="region of interest" description="Disordered" evidence="5">
    <location>
        <begin position="219"/>
        <end position="312"/>
    </location>
</feature>
<proteinExistence type="predicted"/>
<keyword evidence="3" id="KW-0576">Peroxisome</keyword>
<sequence>MPSSKPRGSPLKFSAGGSKSASPHPSSSKQFHTSDAKANPQLPSQNIKPPSSSTPQSESNALTILQTGINIKRSPLQLKNWIACVLTLDGRDKFTKVLQYASRMLSWYFGVLGAGASVKGGTSEAILKQQLYLAISQRFQSLYKSLVDSRKAFRIGRSVIEMDKLKSMGWGEYLSYMMRHPLAGGVACGDRGMHFGNEATASKNGHVNSLHQYATHSIPEHHDEDDESGSWNEEEASDDELLGDDEEKKDDANGNVDKAIARPGRPVLPSRISSNIGWGPNTTAIASASSSTRKPSSKQLSHIPPPRTVSEMGRQMYRPFPSRSSSMGSYKQLKDSTQQLSVPIAPPTPAWKLVGGTLKLIGLMGFWAFDNVSFLTGTGFLDPIKFNANTNEVAKSSADSAYADRMRRRQYASEWATRFYFVGVMGGLYYTSRSLWQHRYGALKEARETLQGITSTQAKGDNDTEREEKARQALKKVEGKHFELFLALLKSVCDFMVFSNNPGVDFHLKLRGKKNHEGLHCLCGLTSASTVLYNNFPNAM</sequence>
<dbReference type="EMBL" id="DS999421">
    <property type="protein sequence ID" value="EED86544.1"/>
    <property type="molecule type" value="Genomic_DNA"/>
</dbReference>
<reference evidence="6 7" key="1">
    <citation type="journal article" date="2004" name="Science">
        <title>The genome of the diatom Thalassiosira pseudonana: ecology, evolution, and metabolism.</title>
        <authorList>
            <person name="Armbrust E.V."/>
            <person name="Berges J.A."/>
            <person name="Bowler C."/>
            <person name="Green B.R."/>
            <person name="Martinez D."/>
            <person name="Putnam N.H."/>
            <person name="Zhou S."/>
            <person name="Allen A.E."/>
            <person name="Apt K.E."/>
            <person name="Bechner M."/>
            <person name="Brzezinski M.A."/>
            <person name="Chaal B.K."/>
            <person name="Chiovitti A."/>
            <person name="Davis A.K."/>
            <person name="Demarest M.S."/>
            <person name="Detter J.C."/>
            <person name="Glavina T."/>
            <person name="Goodstein D."/>
            <person name="Hadi M.Z."/>
            <person name="Hellsten U."/>
            <person name="Hildebrand M."/>
            <person name="Jenkins B.D."/>
            <person name="Jurka J."/>
            <person name="Kapitonov V.V."/>
            <person name="Kroger N."/>
            <person name="Lau W.W."/>
            <person name="Lane T.W."/>
            <person name="Larimer F.W."/>
            <person name="Lippmeier J.C."/>
            <person name="Lucas S."/>
            <person name="Medina M."/>
            <person name="Montsant A."/>
            <person name="Obornik M."/>
            <person name="Parker M.S."/>
            <person name="Palenik B."/>
            <person name="Pazour G.J."/>
            <person name="Richardson P.M."/>
            <person name="Rynearson T.A."/>
            <person name="Saito M.A."/>
            <person name="Schwartz D.C."/>
            <person name="Thamatrakoln K."/>
            <person name="Valentin K."/>
            <person name="Vardi A."/>
            <person name="Wilkerson F.P."/>
            <person name="Rokhsar D.S."/>
        </authorList>
    </citation>
    <scope>NUCLEOTIDE SEQUENCE [LARGE SCALE GENOMIC DNA]</scope>
    <source>
        <strain evidence="6 7">CCMP1335</strain>
    </source>
</reference>
<dbReference type="OMA" id="YASEWAT"/>
<dbReference type="eggNOG" id="ENOG502TM6I">
    <property type="taxonomic scope" value="Eukaryota"/>
</dbReference>
<dbReference type="Pfam" id="PF05648">
    <property type="entry name" value="PEX11"/>
    <property type="match status" value="1"/>
</dbReference>
<feature type="compositionally biased region" description="Polar residues" evidence="5">
    <location>
        <begin position="41"/>
        <end position="59"/>
    </location>
</feature>
<comment type="subcellular location">
    <subcellularLocation>
        <location evidence="4">Peroxisome membrane</location>
    </subcellularLocation>
</comment>
<feature type="region of interest" description="Disordered" evidence="5">
    <location>
        <begin position="1"/>
        <end position="59"/>
    </location>
</feature>
<protein>
    <submittedName>
        <fullName evidence="6">Uncharacterized protein</fullName>
    </submittedName>
</protein>
<evidence type="ECO:0000256" key="2">
    <source>
        <dbReference type="ARBA" id="ARBA00023136"/>
    </source>
</evidence>
<reference evidence="6 7" key="2">
    <citation type="journal article" date="2008" name="Nature">
        <title>The Phaeodactylum genome reveals the evolutionary history of diatom genomes.</title>
        <authorList>
            <person name="Bowler C."/>
            <person name="Allen A.E."/>
            <person name="Badger J.H."/>
            <person name="Grimwood J."/>
            <person name="Jabbari K."/>
            <person name="Kuo A."/>
            <person name="Maheswari U."/>
            <person name="Martens C."/>
            <person name="Maumus F."/>
            <person name="Otillar R.P."/>
            <person name="Rayko E."/>
            <person name="Salamov A."/>
            <person name="Vandepoele K."/>
            <person name="Beszteri B."/>
            <person name="Gruber A."/>
            <person name="Heijde M."/>
            <person name="Katinka M."/>
            <person name="Mock T."/>
            <person name="Valentin K."/>
            <person name="Verret F."/>
            <person name="Berges J.A."/>
            <person name="Brownlee C."/>
            <person name="Cadoret J.P."/>
            <person name="Chiovitti A."/>
            <person name="Choi C.J."/>
            <person name="Coesel S."/>
            <person name="De Martino A."/>
            <person name="Detter J.C."/>
            <person name="Durkin C."/>
            <person name="Falciatore A."/>
            <person name="Fournet J."/>
            <person name="Haruta M."/>
            <person name="Huysman M.J."/>
            <person name="Jenkins B.D."/>
            <person name="Jiroutova K."/>
            <person name="Jorgensen R.E."/>
            <person name="Joubert Y."/>
            <person name="Kaplan A."/>
            <person name="Kroger N."/>
            <person name="Kroth P.G."/>
            <person name="La Roche J."/>
            <person name="Lindquist E."/>
            <person name="Lommer M."/>
            <person name="Martin-Jezequel V."/>
            <person name="Lopez P.J."/>
            <person name="Lucas S."/>
            <person name="Mangogna M."/>
            <person name="McGinnis K."/>
            <person name="Medlin L.K."/>
            <person name="Montsant A."/>
            <person name="Oudot-Le Secq M.P."/>
            <person name="Napoli C."/>
            <person name="Obornik M."/>
            <person name="Parker M.S."/>
            <person name="Petit J.L."/>
            <person name="Porcel B.M."/>
            <person name="Poulsen N."/>
            <person name="Robison M."/>
            <person name="Rychlewski L."/>
            <person name="Rynearson T.A."/>
            <person name="Schmutz J."/>
            <person name="Shapiro H."/>
            <person name="Siaut M."/>
            <person name="Stanley M."/>
            <person name="Sussman M.R."/>
            <person name="Taylor A.R."/>
            <person name="Vardi A."/>
            <person name="von Dassow P."/>
            <person name="Vyverman W."/>
            <person name="Willis A."/>
            <person name="Wyrwicz L.S."/>
            <person name="Rokhsar D.S."/>
            <person name="Weissenbach J."/>
            <person name="Armbrust E.V."/>
            <person name="Green B.R."/>
            <person name="Van de Peer Y."/>
            <person name="Grigoriev I.V."/>
        </authorList>
    </citation>
    <scope>NUCLEOTIDE SEQUENCE [LARGE SCALE GENOMIC DNA]</scope>
    <source>
        <strain evidence="6 7">CCMP1335</strain>
    </source>
</reference>
<keyword evidence="7" id="KW-1185">Reference proteome</keyword>
<dbReference type="STRING" id="35128.B8LDU7"/>
<feature type="compositionally biased region" description="Low complexity" evidence="5">
    <location>
        <begin position="14"/>
        <end position="29"/>
    </location>
</feature>
<evidence type="ECO:0000256" key="4">
    <source>
        <dbReference type="ARBA" id="ARBA00046271"/>
    </source>
</evidence>